<dbReference type="OrthoDB" id="163438at2759"/>
<dbReference type="InterPro" id="IPR050776">
    <property type="entry name" value="Ank_Repeat/CDKN_Inhibitor"/>
</dbReference>
<accession>A0A8S4A7U0</accession>
<name>A0A8S4A7U0_9TELE</name>
<dbReference type="Proteomes" id="UP000677803">
    <property type="component" value="Unassembled WGS sequence"/>
</dbReference>
<comment type="caution">
    <text evidence="4">The sequence shown here is derived from an EMBL/GenBank/DDBJ whole genome shotgun (WGS) entry which is preliminary data.</text>
</comment>
<evidence type="ECO:0000256" key="2">
    <source>
        <dbReference type="ARBA" id="ARBA00023043"/>
    </source>
</evidence>
<reference evidence="4" key="1">
    <citation type="submission" date="2021-05" db="EMBL/GenBank/DDBJ databases">
        <authorList>
            <person name="Tigano A."/>
        </authorList>
    </citation>
    <scope>NUCLEOTIDE SEQUENCE</scope>
</reference>
<organism evidence="4 5">
    <name type="scientific">Menidia menidia</name>
    <name type="common">Atlantic silverside</name>
    <dbReference type="NCBI Taxonomy" id="238744"/>
    <lineage>
        <taxon>Eukaryota</taxon>
        <taxon>Metazoa</taxon>
        <taxon>Chordata</taxon>
        <taxon>Craniata</taxon>
        <taxon>Vertebrata</taxon>
        <taxon>Euteleostomi</taxon>
        <taxon>Actinopterygii</taxon>
        <taxon>Neopterygii</taxon>
        <taxon>Teleostei</taxon>
        <taxon>Neoteleostei</taxon>
        <taxon>Acanthomorphata</taxon>
        <taxon>Ovalentaria</taxon>
        <taxon>Atherinomorphae</taxon>
        <taxon>Atheriniformes</taxon>
        <taxon>Atherinopsidae</taxon>
        <taxon>Menidiinae</taxon>
        <taxon>Menidia</taxon>
    </lineage>
</organism>
<protein>
    <submittedName>
        <fullName evidence="4">(Atlantic silverside) hypothetical protein</fullName>
    </submittedName>
</protein>
<gene>
    <name evidence="4" type="ORF">MMEN_LOCUS941</name>
</gene>
<feature type="repeat" description="ANK" evidence="3">
    <location>
        <begin position="141"/>
        <end position="173"/>
    </location>
</feature>
<dbReference type="GO" id="GO:0005634">
    <property type="term" value="C:nucleus"/>
    <property type="evidence" value="ECO:0007669"/>
    <property type="project" value="TreeGrafter"/>
</dbReference>
<dbReference type="Gene3D" id="1.25.40.20">
    <property type="entry name" value="Ankyrin repeat-containing domain"/>
    <property type="match status" value="1"/>
</dbReference>
<evidence type="ECO:0000256" key="1">
    <source>
        <dbReference type="ARBA" id="ARBA00022737"/>
    </source>
</evidence>
<sequence length="237" mass="25121">MSGSQWDELCTAAARGERDKVLDMLQQGVNVDGLNKFQRTALQVGTFGAFLPRGAVPNGALAHVSTLIIFMALIRYEAAWWGFVLLGGSSPVLGGGGGVTRPGSFHALRSAFAQVAQLGHGRLVRDLLEAGADPNRPDPVLRLTATHDAAREGFPESVRALLEHGADVNLPDAHGNLPLHLAAREGHLEVVKLLGARTAHPGAANGQGRSARQLARDFGRARAAEYLQKHLESDVGV</sequence>
<proteinExistence type="predicted"/>
<evidence type="ECO:0000313" key="4">
    <source>
        <dbReference type="EMBL" id="CAG5861164.1"/>
    </source>
</evidence>
<dbReference type="PROSITE" id="PS50297">
    <property type="entry name" value="ANK_REP_REGION"/>
    <property type="match status" value="2"/>
</dbReference>
<dbReference type="SUPFAM" id="SSF48403">
    <property type="entry name" value="Ankyrin repeat"/>
    <property type="match status" value="2"/>
</dbReference>
<dbReference type="Pfam" id="PF12796">
    <property type="entry name" value="Ank_2"/>
    <property type="match status" value="1"/>
</dbReference>
<dbReference type="SMART" id="SM00248">
    <property type="entry name" value="ANK"/>
    <property type="match status" value="4"/>
</dbReference>
<dbReference type="PROSITE" id="PS50088">
    <property type="entry name" value="ANK_REPEAT"/>
    <property type="match status" value="2"/>
</dbReference>
<dbReference type="PANTHER" id="PTHR24201">
    <property type="entry name" value="ANK_REP_REGION DOMAIN-CONTAINING PROTEIN"/>
    <property type="match status" value="1"/>
</dbReference>
<keyword evidence="5" id="KW-1185">Reference proteome</keyword>
<dbReference type="PANTHER" id="PTHR24201:SF14">
    <property type="entry name" value="CYCLIN-DEPENDENT KINASE 4 INHIBITOR C-LIKE"/>
    <property type="match status" value="1"/>
</dbReference>
<keyword evidence="1" id="KW-0677">Repeat</keyword>
<keyword evidence="2 3" id="KW-0040">ANK repeat</keyword>
<evidence type="ECO:0000313" key="5">
    <source>
        <dbReference type="Proteomes" id="UP000677803"/>
    </source>
</evidence>
<dbReference type="InterPro" id="IPR002110">
    <property type="entry name" value="Ankyrin_rpt"/>
</dbReference>
<dbReference type="InterPro" id="IPR036770">
    <property type="entry name" value="Ankyrin_rpt-contain_sf"/>
</dbReference>
<feature type="repeat" description="ANK" evidence="3">
    <location>
        <begin position="174"/>
        <end position="206"/>
    </location>
</feature>
<dbReference type="EMBL" id="CAJRST010000002">
    <property type="protein sequence ID" value="CAG5861164.1"/>
    <property type="molecule type" value="Genomic_DNA"/>
</dbReference>
<dbReference type="AlphaFoldDB" id="A0A8S4A7U0"/>
<evidence type="ECO:0000256" key="3">
    <source>
        <dbReference type="PROSITE-ProRule" id="PRU00023"/>
    </source>
</evidence>